<gene>
    <name evidence="2" type="ORF">UABAM_00006</name>
</gene>
<organism evidence="2 3">
    <name type="scientific">Uabimicrobium amorphum</name>
    <dbReference type="NCBI Taxonomy" id="2596890"/>
    <lineage>
        <taxon>Bacteria</taxon>
        <taxon>Pseudomonadati</taxon>
        <taxon>Planctomycetota</taxon>
        <taxon>Candidatus Uabimicrobiia</taxon>
        <taxon>Candidatus Uabimicrobiales</taxon>
        <taxon>Candidatus Uabimicrobiaceae</taxon>
        <taxon>Candidatus Uabimicrobium</taxon>
    </lineage>
</organism>
<reference evidence="2 3" key="1">
    <citation type="submission" date="2019-08" db="EMBL/GenBank/DDBJ databases">
        <title>Complete genome sequence of Candidatus Uab amorphum.</title>
        <authorList>
            <person name="Shiratori T."/>
            <person name="Suzuki S."/>
            <person name="Kakizawa Y."/>
            <person name="Ishida K."/>
        </authorList>
    </citation>
    <scope>NUCLEOTIDE SEQUENCE [LARGE SCALE GENOMIC DNA]</scope>
    <source>
        <strain evidence="2 3">SRT547</strain>
    </source>
</reference>
<dbReference type="AlphaFoldDB" id="A0A5S9F0J0"/>
<dbReference type="Gene3D" id="3.40.50.1110">
    <property type="entry name" value="SGNH hydrolase"/>
    <property type="match status" value="1"/>
</dbReference>
<dbReference type="EMBL" id="AP019860">
    <property type="protein sequence ID" value="BBM81667.1"/>
    <property type="molecule type" value="Genomic_DNA"/>
</dbReference>
<dbReference type="RefSeq" id="WP_151965940.1">
    <property type="nucleotide sequence ID" value="NZ_AP019860.1"/>
</dbReference>
<name>A0A5S9F0J0_UABAM</name>
<proteinExistence type="predicted"/>
<sequence length="443" mass="51453">MKKYVFLLLLNIPLWLQSSNVAYLVATGRCVLLNRYSVDKFLFNMSFFVFSLACFFVISPHWKKRCLQVAIFSSSLAICCFAIYWIFPQNRTLSNTIAYYQPNLKVSYTFSDAPFYKRSYPTAIVGENSQVNFATDPRGFRNKQALEKADIVVIGDSFTEGVFVDDDHIWPALLAQKTQQKIYNLGISGAHPTHYYENLKRFGIPLKPKIVICMLYELNDFKKMRNYEPQKITHKILYFVRGLKMKILSSLLLDPLLGGIGSKSSFPQEEIFSWMPVTINTNQHYFFPIQEYRYALFSKDVFIQTPGWKQVSHQLVKIQDLCKKHHIQLLYVLAPSKVRTTFPIVQSQYNEKSLLKMLALQFPKLAINLEKIQKNFDNIEETLGLFLKEKGGSFYSLTKDLRRETSKSGQLYFTYDVHWNSLGHSVVSDAIFKKIRPLLEDNK</sequence>
<dbReference type="SUPFAM" id="SSF52266">
    <property type="entry name" value="SGNH hydrolase"/>
    <property type="match status" value="1"/>
</dbReference>
<protein>
    <recommendedName>
        <fullName evidence="4">AlgX/AlgJ SGNH hydrolase-like domain-containing protein</fullName>
    </recommendedName>
</protein>
<dbReference type="KEGG" id="uam:UABAM_00006"/>
<dbReference type="OrthoDB" id="322579at2"/>
<accession>A0A5S9F0J0</accession>
<dbReference type="Proteomes" id="UP000326354">
    <property type="component" value="Chromosome"/>
</dbReference>
<evidence type="ECO:0000256" key="1">
    <source>
        <dbReference type="SAM" id="Phobius"/>
    </source>
</evidence>
<feature type="transmembrane region" description="Helical" evidence="1">
    <location>
        <begin position="66"/>
        <end position="87"/>
    </location>
</feature>
<dbReference type="GO" id="GO:0016788">
    <property type="term" value="F:hydrolase activity, acting on ester bonds"/>
    <property type="evidence" value="ECO:0007669"/>
    <property type="project" value="UniProtKB-ARBA"/>
</dbReference>
<keyword evidence="1" id="KW-0812">Transmembrane</keyword>
<evidence type="ECO:0000313" key="3">
    <source>
        <dbReference type="Proteomes" id="UP000326354"/>
    </source>
</evidence>
<evidence type="ECO:0008006" key="4">
    <source>
        <dbReference type="Google" id="ProtNLM"/>
    </source>
</evidence>
<feature type="transmembrane region" description="Helical" evidence="1">
    <location>
        <begin position="40"/>
        <end position="59"/>
    </location>
</feature>
<keyword evidence="3" id="KW-1185">Reference proteome</keyword>
<dbReference type="InterPro" id="IPR036514">
    <property type="entry name" value="SGNH_hydro_sf"/>
</dbReference>
<keyword evidence="1" id="KW-1133">Transmembrane helix</keyword>
<evidence type="ECO:0000313" key="2">
    <source>
        <dbReference type="EMBL" id="BBM81667.1"/>
    </source>
</evidence>
<keyword evidence="1" id="KW-0472">Membrane</keyword>